<dbReference type="EMBL" id="JACICA010000005">
    <property type="protein sequence ID" value="MBB3702823.1"/>
    <property type="molecule type" value="Genomic_DNA"/>
</dbReference>
<dbReference type="Proteomes" id="UP000541425">
    <property type="component" value="Unassembled WGS sequence"/>
</dbReference>
<organism evidence="4 5">
    <name type="scientific">Alloprevotella rava</name>
    <dbReference type="NCBI Taxonomy" id="671218"/>
    <lineage>
        <taxon>Bacteria</taxon>
        <taxon>Pseudomonadati</taxon>
        <taxon>Bacteroidota</taxon>
        <taxon>Bacteroidia</taxon>
        <taxon>Bacteroidales</taxon>
        <taxon>Prevotellaceae</taxon>
        <taxon>Alloprevotella</taxon>
    </lineage>
</organism>
<evidence type="ECO:0000259" key="2">
    <source>
        <dbReference type="Pfam" id="PF13509"/>
    </source>
</evidence>
<evidence type="ECO:0000259" key="3">
    <source>
        <dbReference type="Pfam" id="PF17783"/>
    </source>
</evidence>
<dbReference type="InterPro" id="IPR036388">
    <property type="entry name" value="WH-like_DNA-bd_sf"/>
</dbReference>
<gene>
    <name evidence="4" type="ORF">FHS60_001292</name>
</gene>
<dbReference type="InterPro" id="IPR039566">
    <property type="entry name" value="CvfB_S1_st"/>
</dbReference>
<dbReference type="Pfam" id="PF17783">
    <property type="entry name" value="WHD_CvfB"/>
    <property type="match status" value="1"/>
</dbReference>
<dbReference type="RefSeq" id="WP_183696421.1">
    <property type="nucleotide sequence ID" value="NZ_JACICA010000005.1"/>
</dbReference>
<evidence type="ECO:0000256" key="1">
    <source>
        <dbReference type="PIRNR" id="PIRNR012524"/>
    </source>
</evidence>
<reference evidence="4 5" key="1">
    <citation type="submission" date="2020-08" db="EMBL/GenBank/DDBJ databases">
        <title>Genomic Encyclopedia of Type Strains, Phase IV (KMG-IV): sequencing the most valuable type-strain genomes for metagenomic binning, comparative biology and taxonomic classification.</title>
        <authorList>
            <person name="Goeker M."/>
        </authorList>
    </citation>
    <scope>NUCLEOTIDE SEQUENCE [LARGE SCALE GENOMIC DNA]</scope>
    <source>
        <strain evidence="4 5">DSM 22548</strain>
    </source>
</reference>
<dbReference type="InterPro" id="IPR014464">
    <property type="entry name" value="CvfB_fam"/>
</dbReference>
<name>A0A7W5UJW5_9BACT</name>
<feature type="domain" description="Conserved virulence factor B-like winged helix" evidence="3">
    <location>
        <begin position="239"/>
        <end position="294"/>
    </location>
</feature>
<protein>
    <recommendedName>
        <fullName evidence="6">GntR family transcriptional regulator</fullName>
    </recommendedName>
</protein>
<evidence type="ECO:0008006" key="6">
    <source>
        <dbReference type="Google" id="ProtNLM"/>
    </source>
</evidence>
<dbReference type="PANTHER" id="PTHR37296">
    <property type="entry name" value="CONSERVED VIRULENCE FACTOR B"/>
    <property type="match status" value="1"/>
</dbReference>
<dbReference type="InterPro" id="IPR012340">
    <property type="entry name" value="NA-bd_OB-fold"/>
</dbReference>
<evidence type="ECO:0000313" key="5">
    <source>
        <dbReference type="Proteomes" id="UP000541425"/>
    </source>
</evidence>
<dbReference type="InterPro" id="IPR040764">
    <property type="entry name" value="CvfB_WH"/>
</dbReference>
<evidence type="ECO:0000313" key="4">
    <source>
        <dbReference type="EMBL" id="MBB3702823.1"/>
    </source>
</evidence>
<dbReference type="Pfam" id="PF13509">
    <property type="entry name" value="S1_2"/>
    <property type="match status" value="1"/>
</dbReference>
<dbReference type="Gene3D" id="2.40.50.140">
    <property type="entry name" value="Nucleic acid-binding proteins"/>
    <property type="match status" value="3"/>
</dbReference>
<comment type="caution">
    <text evidence="4">The sequence shown here is derived from an EMBL/GenBank/DDBJ whole genome shotgun (WGS) entry which is preliminary data.</text>
</comment>
<feature type="domain" description="Conserved virulence factor B first S1" evidence="2">
    <location>
        <begin position="22"/>
        <end position="81"/>
    </location>
</feature>
<comment type="similarity">
    <text evidence="1">Belongs to the CvfB family.</text>
</comment>
<dbReference type="PIRSF" id="PIRSF012524">
    <property type="entry name" value="YitL_S1"/>
    <property type="match status" value="1"/>
</dbReference>
<proteinExistence type="inferred from homology"/>
<dbReference type="Gene3D" id="1.10.10.10">
    <property type="entry name" value="Winged helix-like DNA-binding domain superfamily/Winged helix DNA-binding domain"/>
    <property type="match status" value="1"/>
</dbReference>
<sequence length="297" mass="34571">MKQPQSERPTVPATERTSTLQLGNYNTLRITRFTDHGAYLDSGEVGEILMPKAYVLPEMKPGDEVRVFVYLDQEERLVGTTETPLARVGEFAYLRVAWVNEYGAFLDWGLMKDLFVPFREQKRRMEKDRSYIVYIYIDEETSRIVASAKVDRFIQPTPYGRYHRGEEVDILIQQKTPLGFKVIVDNAWPGLIYDNQIYEDHRTGERLRASIVTFRPDGKLDLSLQRIGKGRFRDFAEILEERIKEAGGEIPFTDRSDSEDIMREFGVSKKTFKRAVGTLYRSRRIELLPESIRLIDK</sequence>
<dbReference type="AlphaFoldDB" id="A0A7W5UJW5"/>
<dbReference type="PANTHER" id="PTHR37296:SF1">
    <property type="entry name" value="CONSERVED VIRULENCE FACTOR B"/>
    <property type="match status" value="1"/>
</dbReference>
<accession>A0A7W5UJW5</accession>